<gene>
    <name evidence="6" type="ORF">Glove_709g78</name>
</gene>
<evidence type="ECO:0000256" key="1">
    <source>
        <dbReference type="ARBA" id="ARBA00022714"/>
    </source>
</evidence>
<dbReference type="AlphaFoldDB" id="A0A397G437"/>
<evidence type="ECO:0000256" key="2">
    <source>
        <dbReference type="ARBA" id="ARBA00022723"/>
    </source>
</evidence>
<evidence type="ECO:0000256" key="4">
    <source>
        <dbReference type="ARBA" id="ARBA00023014"/>
    </source>
</evidence>
<keyword evidence="2" id="KW-0479">Metal-binding</keyword>
<organism evidence="6 7">
    <name type="scientific">Diversispora epigaea</name>
    <dbReference type="NCBI Taxonomy" id="1348612"/>
    <lineage>
        <taxon>Eukaryota</taxon>
        <taxon>Fungi</taxon>
        <taxon>Fungi incertae sedis</taxon>
        <taxon>Mucoromycota</taxon>
        <taxon>Glomeromycotina</taxon>
        <taxon>Glomeromycetes</taxon>
        <taxon>Diversisporales</taxon>
        <taxon>Diversisporaceae</taxon>
        <taxon>Diversispora</taxon>
    </lineage>
</organism>
<keyword evidence="1" id="KW-0001">2Fe-2S</keyword>
<dbReference type="Pfam" id="PF00355">
    <property type="entry name" value="Rieske"/>
    <property type="match status" value="1"/>
</dbReference>
<dbReference type="PROSITE" id="PS51296">
    <property type="entry name" value="RIESKE"/>
    <property type="match status" value="1"/>
</dbReference>
<keyword evidence="3" id="KW-0408">Iron</keyword>
<evidence type="ECO:0000256" key="3">
    <source>
        <dbReference type="ARBA" id="ARBA00023004"/>
    </source>
</evidence>
<protein>
    <recommendedName>
        <fullName evidence="5">Rieske domain-containing protein</fullName>
    </recommendedName>
</protein>
<proteinExistence type="predicted"/>
<dbReference type="InterPro" id="IPR036922">
    <property type="entry name" value="Rieske_2Fe-2S_sf"/>
</dbReference>
<comment type="caution">
    <text evidence="6">The sequence shown here is derived from an EMBL/GenBank/DDBJ whole genome shotgun (WGS) entry which is preliminary data.</text>
</comment>
<feature type="domain" description="Rieske" evidence="5">
    <location>
        <begin position="155"/>
        <end position="249"/>
    </location>
</feature>
<dbReference type="Gene3D" id="2.102.10.10">
    <property type="entry name" value="Rieske [2Fe-2S] iron-sulphur domain"/>
    <property type="match status" value="1"/>
</dbReference>
<accession>A0A397G437</accession>
<sequence length="249" mass="28443">MLHRQKKTPTSTKSSELLFASYLANMNATKGSLKQSKSRENIRVDHTRIDTLVKQVGMENSWNENQLKLILTVLIKNRIYTVNDLRSLSKESWARIELLSSIKDLLYATINRRYDENFVVKTKTEKKRNESNDREVLGSKEIKENISNNIVNPLPSPLLENNNKPSLFLPPPNKKVDGNRLKVKTADGKIYQVDRWCPHDNADLNTKGIIIGSKLFCTKHNWSFDLENGGIYTNGSENSSINASLINVW</sequence>
<evidence type="ECO:0000259" key="5">
    <source>
        <dbReference type="PROSITE" id="PS51296"/>
    </source>
</evidence>
<keyword evidence="7" id="KW-1185">Reference proteome</keyword>
<dbReference type="EMBL" id="PQFF01000565">
    <property type="protein sequence ID" value="RHZ44839.1"/>
    <property type="molecule type" value="Genomic_DNA"/>
</dbReference>
<dbReference type="SUPFAM" id="SSF50022">
    <property type="entry name" value="ISP domain"/>
    <property type="match status" value="1"/>
</dbReference>
<dbReference type="GO" id="GO:0046872">
    <property type="term" value="F:metal ion binding"/>
    <property type="evidence" value="ECO:0007669"/>
    <property type="project" value="UniProtKB-KW"/>
</dbReference>
<dbReference type="InterPro" id="IPR017941">
    <property type="entry name" value="Rieske_2Fe-2S"/>
</dbReference>
<name>A0A397G437_9GLOM</name>
<evidence type="ECO:0000313" key="6">
    <source>
        <dbReference type="EMBL" id="RHZ44839.1"/>
    </source>
</evidence>
<dbReference type="OrthoDB" id="426882at2759"/>
<keyword evidence="4" id="KW-0411">Iron-sulfur</keyword>
<evidence type="ECO:0000313" key="7">
    <source>
        <dbReference type="Proteomes" id="UP000266861"/>
    </source>
</evidence>
<reference evidence="6 7" key="1">
    <citation type="submission" date="2018-08" db="EMBL/GenBank/DDBJ databases">
        <title>Genome and evolution of the arbuscular mycorrhizal fungus Diversispora epigaea (formerly Glomus versiforme) and its bacterial endosymbionts.</title>
        <authorList>
            <person name="Sun X."/>
            <person name="Fei Z."/>
            <person name="Harrison M."/>
        </authorList>
    </citation>
    <scope>NUCLEOTIDE SEQUENCE [LARGE SCALE GENOMIC DNA]</scope>
    <source>
        <strain evidence="6 7">IT104</strain>
    </source>
</reference>
<dbReference type="Proteomes" id="UP000266861">
    <property type="component" value="Unassembled WGS sequence"/>
</dbReference>
<dbReference type="GO" id="GO:0051537">
    <property type="term" value="F:2 iron, 2 sulfur cluster binding"/>
    <property type="evidence" value="ECO:0007669"/>
    <property type="project" value="UniProtKB-KW"/>
</dbReference>